<organism evidence="2 3">
    <name type="scientific">Pseudidiomarina piscicola</name>
    <dbReference type="NCBI Taxonomy" id="2614830"/>
    <lineage>
        <taxon>Bacteria</taxon>
        <taxon>Pseudomonadati</taxon>
        <taxon>Pseudomonadota</taxon>
        <taxon>Gammaproteobacteria</taxon>
        <taxon>Alteromonadales</taxon>
        <taxon>Idiomarinaceae</taxon>
        <taxon>Pseudidiomarina</taxon>
    </lineage>
</organism>
<proteinExistence type="predicted"/>
<dbReference type="InterPro" id="IPR018642">
    <property type="entry name" value="DUF2066"/>
</dbReference>
<dbReference type="Pfam" id="PF09839">
    <property type="entry name" value="DUF2066"/>
    <property type="match status" value="1"/>
</dbReference>
<gene>
    <name evidence="2" type="ORF">PSI9734_00769</name>
</gene>
<reference evidence="2 3" key="1">
    <citation type="submission" date="2020-02" db="EMBL/GenBank/DDBJ databases">
        <authorList>
            <person name="Rodrigo-Torres L."/>
            <person name="Arahal R. D."/>
            <person name="Lucena T."/>
        </authorList>
    </citation>
    <scope>NUCLEOTIDE SEQUENCE [LARGE SCALE GENOMIC DNA]</scope>
    <source>
        <strain evidence="2 3">CECT 9734</strain>
    </source>
</reference>
<evidence type="ECO:0000313" key="3">
    <source>
        <dbReference type="Proteomes" id="UP000481517"/>
    </source>
</evidence>
<sequence>MQRLMIIVGLVLIASFLPVQAADETTELYQHRVQVNSQAASERASALRDALQATLLKLTGDDTVMEHPAVQSALADVRGLLVQYGYQQEEQLWLWAQFDQPQVDRLIQQAGSGIWSNVRPRLLVWMVVEEEDLSRQLMAADSEAIIVQQLRNAARRRGVPVQFPLLDLNDTMTVSVLDAWARFMDTINFASSRYSPDGVVVIRVYQTEPSAEQTDKWMADWTLNLGQLRWQGQVTGMDKSELGAKAISALTADLAERYRIGSQSDVLNRWQLTIHDLKTLEATIAAEKVLASIPAIIDVQLLGYGNHAARYELTMQADIARIRQAIDLSKQLRPIATTSTDEESANLSADYRWVDPQ</sequence>
<accession>A0A6S6WNB4</accession>
<keyword evidence="1" id="KW-0732">Signal</keyword>
<dbReference type="Proteomes" id="UP000481517">
    <property type="component" value="Unassembled WGS sequence"/>
</dbReference>
<feature type="chain" id="PRO_5028917098" description="DUF2066 domain-containing protein" evidence="1">
    <location>
        <begin position="22"/>
        <end position="357"/>
    </location>
</feature>
<evidence type="ECO:0000256" key="1">
    <source>
        <dbReference type="SAM" id="SignalP"/>
    </source>
</evidence>
<dbReference type="AlphaFoldDB" id="A0A6S6WNB4"/>
<dbReference type="RefSeq" id="WP_173919769.1">
    <property type="nucleotide sequence ID" value="NZ_CADCXY010000001.1"/>
</dbReference>
<dbReference type="EMBL" id="CADCXY010000001">
    <property type="protein sequence ID" value="CAB0150205.1"/>
    <property type="molecule type" value="Genomic_DNA"/>
</dbReference>
<evidence type="ECO:0000313" key="2">
    <source>
        <dbReference type="EMBL" id="CAB0150205.1"/>
    </source>
</evidence>
<protein>
    <recommendedName>
        <fullName evidence="4">DUF2066 domain-containing protein</fullName>
    </recommendedName>
</protein>
<feature type="signal peptide" evidence="1">
    <location>
        <begin position="1"/>
        <end position="21"/>
    </location>
</feature>
<name>A0A6S6WNB4_9GAMM</name>
<evidence type="ECO:0008006" key="4">
    <source>
        <dbReference type="Google" id="ProtNLM"/>
    </source>
</evidence>
<keyword evidence="3" id="KW-1185">Reference proteome</keyword>